<gene>
    <name evidence="7" type="ORF">METZ01_LOCUS30320</name>
</gene>
<dbReference type="GO" id="GO:0046872">
    <property type="term" value="F:metal ion binding"/>
    <property type="evidence" value="ECO:0007669"/>
    <property type="project" value="UniProtKB-KW"/>
</dbReference>
<keyword evidence="1" id="KW-0001">2Fe-2S</keyword>
<evidence type="ECO:0000313" key="7">
    <source>
        <dbReference type="EMBL" id="SUZ77466.1"/>
    </source>
</evidence>
<keyword evidence="2" id="KW-0479">Metal-binding</keyword>
<dbReference type="GO" id="GO:0051537">
    <property type="term" value="F:2 iron, 2 sulfur cluster binding"/>
    <property type="evidence" value="ECO:0007669"/>
    <property type="project" value="UniProtKB-KW"/>
</dbReference>
<dbReference type="PANTHER" id="PTHR21266">
    <property type="entry name" value="IRON-SULFUR DOMAIN CONTAINING PROTEIN"/>
    <property type="match status" value="1"/>
</dbReference>
<dbReference type="PROSITE" id="PS51296">
    <property type="entry name" value="RIESKE"/>
    <property type="match status" value="1"/>
</dbReference>
<evidence type="ECO:0000256" key="2">
    <source>
        <dbReference type="ARBA" id="ARBA00022723"/>
    </source>
</evidence>
<accession>A0A381QDV6</accession>
<organism evidence="7">
    <name type="scientific">marine metagenome</name>
    <dbReference type="NCBI Taxonomy" id="408172"/>
    <lineage>
        <taxon>unclassified sequences</taxon>
        <taxon>metagenomes</taxon>
        <taxon>ecological metagenomes</taxon>
    </lineage>
</organism>
<keyword evidence="5" id="KW-0411">Iron-sulfur</keyword>
<sequence>VADQSQNITESPVKKKMLGQNFVLFRDTTGKVHCLSDVCVHRGGSLSGGKIVKDCIQCPYHGWQFNGKGKCQKIPSLGNSKKIPSRVKVDSYPTKELYGLVFCFLGDLPEKERCPIMKVKEYEQEGWRTTTQYFQFDIDYKRSIENGIDGAHNEFVHPTHGFSGEDDDYKSPPIDVKNTKWGTGFFNQMYAPPLKEKAMREASGRNTNAVIEAGTGHHGISMLWTYIHPTPDIFIHQYMYETPIDETHTNLFLVNTRNFLIEPEHDETVMERNQVVAFQDRDVLINLHPRLTPETTKNEFFVTMDRPIKRYRELLDEWQLNGWRINIDEVSRTRMSHAYAIPSPGRRKTKGWVVDPIPIIKS</sequence>
<dbReference type="Gene3D" id="3.90.380.10">
    <property type="entry name" value="Naphthalene 1,2-dioxygenase Alpha Subunit, Chain A, domain 1"/>
    <property type="match status" value="1"/>
</dbReference>
<dbReference type="GO" id="GO:0016491">
    <property type="term" value="F:oxidoreductase activity"/>
    <property type="evidence" value="ECO:0007669"/>
    <property type="project" value="UniProtKB-KW"/>
</dbReference>
<dbReference type="InterPro" id="IPR044043">
    <property type="entry name" value="VanA_C_cat"/>
</dbReference>
<protein>
    <recommendedName>
        <fullName evidence="6">Rieske domain-containing protein</fullName>
    </recommendedName>
</protein>
<dbReference type="InterPro" id="IPR036922">
    <property type="entry name" value="Rieske_2Fe-2S_sf"/>
</dbReference>
<dbReference type="PANTHER" id="PTHR21266:SF59">
    <property type="entry name" value="BLR4922 PROTEIN"/>
    <property type="match status" value="1"/>
</dbReference>
<dbReference type="EMBL" id="UINC01001317">
    <property type="protein sequence ID" value="SUZ77466.1"/>
    <property type="molecule type" value="Genomic_DNA"/>
</dbReference>
<feature type="non-terminal residue" evidence="7">
    <location>
        <position position="1"/>
    </location>
</feature>
<dbReference type="AlphaFoldDB" id="A0A381QDV6"/>
<dbReference type="SUPFAM" id="SSF55961">
    <property type="entry name" value="Bet v1-like"/>
    <property type="match status" value="1"/>
</dbReference>
<feature type="domain" description="Rieske" evidence="6">
    <location>
        <begin position="1"/>
        <end position="103"/>
    </location>
</feature>
<dbReference type="InterPro" id="IPR017941">
    <property type="entry name" value="Rieske_2Fe-2S"/>
</dbReference>
<dbReference type="CDD" id="cd03469">
    <property type="entry name" value="Rieske_RO_Alpha_N"/>
    <property type="match status" value="1"/>
</dbReference>
<dbReference type="SUPFAM" id="SSF50022">
    <property type="entry name" value="ISP domain"/>
    <property type="match status" value="1"/>
</dbReference>
<dbReference type="InterPro" id="IPR050584">
    <property type="entry name" value="Cholesterol_7-desaturase"/>
</dbReference>
<evidence type="ECO:0000256" key="1">
    <source>
        <dbReference type="ARBA" id="ARBA00022714"/>
    </source>
</evidence>
<evidence type="ECO:0000256" key="4">
    <source>
        <dbReference type="ARBA" id="ARBA00023004"/>
    </source>
</evidence>
<dbReference type="Pfam" id="PF00355">
    <property type="entry name" value="Rieske"/>
    <property type="match status" value="1"/>
</dbReference>
<evidence type="ECO:0000256" key="3">
    <source>
        <dbReference type="ARBA" id="ARBA00023002"/>
    </source>
</evidence>
<evidence type="ECO:0000259" key="6">
    <source>
        <dbReference type="PROSITE" id="PS51296"/>
    </source>
</evidence>
<keyword evidence="4" id="KW-0408">Iron</keyword>
<reference evidence="7" key="1">
    <citation type="submission" date="2018-05" db="EMBL/GenBank/DDBJ databases">
        <authorList>
            <person name="Lanie J.A."/>
            <person name="Ng W.-L."/>
            <person name="Kazmierczak K.M."/>
            <person name="Andrzejewski T.M."/>
            <person name="Davidsen T.M."/>
            <person name="Wayne K.J."/>
            <person name="Tettelin H."/>
            <person name="Glass J.I."/>
            <person name="Rusch D."/>
            <person name="Podicherti R."/>
            <person name="Tsui H.-C.T."/>
            <person name="Winkler M.E."/>
        </authorList>
    </citation>
    <scope>NUCLEOTIDE SEQUENCE</scope>
</reference>
<name>A0A381QDV6_9ZZZZ</name>
<keyword evidence="3" id="KW-0560">Oxidoreductase</keyword>
<dbReference type="Gene3D" id="2.102.10.10">
    <property type="entry name" value="Rieske [2Fe-2S] iron-sulphur domain"/>
    <property type="match status" value="1"/>
</dbReference>
<dbReference type="Pfam" id="PF19112">
    <property type="entry name" value="VanA_C"/>
    <property type="match status" value="1"/>
</dbReference>
<evidence type="ECO:0000256" key="5">
    <source>
        <dbReference type="ARBA" id="ARBA00023014"/>
    </source>
</evidence>
<proteinExistence type="predicted"/>